<protein>
    <submittedName>
        <fullName evidence="2">Helix-turn-helix domain protein</fullName>
    </submittedName>
</protein>
<sequence>MTSYEIEDSTYLDEIEANATGHRIKFLARKAGLSQSELAKLLKRDEKTISNYYCGKSLPDKVDLIILSKILGTDYDNLLVYRGDLEGYQRIDYYSIEYNGKENEINHEAISRATKESKLFDPHTKGRCNIHNLEEAGYCLAFFCYLTQLDIKKRMMDALLSSGGVHSIYMHHIFEFDLWRKLSSKQKDDCKAQFAIWRGKDS</sequence>
<dbReference type="CDD" id="cd00093">
    <property type="entry name" value="HTH_XRE"/>
    <property type="match status" value="1"/>
</dbReference>
<dbReference type="Proteomes" id="UP000040453">
    <property type="component" value="Unassembled WGS sequence"/>
</dbReference>
<dbReference type="SUPFAM" id="SSF47413">
    <property type="entry name" value="lambda repressor-like DNA-binding domains"/>
    <property type="match status" value="1"/>
</dbReference>
<dbReference type="InterPro" id="IPR001387">
    <property type="entry name" value="Cro/C1-type_HTH"/>
</dbReference>
<proteinExistence type="predicted"/>
<evidence type="ECO:0000313" key="2">
    <source>
        <dbReference type="EMBL" id="CEI80383.1"/>
    </source>
</evidence>
<dbReference type="Gene3D" id="1.10.260.40">
    <property type="entry name" value="lambda repressor-like DNA-binding domains"/>
    <property type="match status" value="1"/>
</dbReference>
<accession>A0A0A1MBH0</accession>
<reference evidence="2 3" key="1">
    <citation type="submission" date="2014-11" db="EMBL/GenBank/DDBJ databases">
        <authorList>
            <person name="Urmite Genomes Urmite Genomes"/>
        </authorList>
    </citation>
    <scope>NUCLEOTIDE SEQUENCE [LARGE SCALE GENOMIC DNA]</scope>
    <source>
        <strain evidence="2 3">Oc5</strain>
    </source>
</reference>
<name>A0A0A1MBH0_9BACI</name>
<dbReference type="RefSeq" id="WP_042528819.1">
    <property type="nucleotide sequence ID" value="NZ_CDGG01000001.1"/>
</dbReference>
<dbReference type="SMART" id="SM00530">
    <property type="entry name" value="HTH_XRE"/>
    <property type="match status" value="1"/>
</dbReference>
<keyword evidence="3" id="KW-1185">Reference proteome</keyword>
<dbReference type="EMBL" id="CDGG01000001">
    <property type="protein sequence ID" value="CEI80383.1"/>
    <property type="molecule type" value="Genomic_DNA"/>
</dbReference>
<dbReference type="OrthoDB" id="2034592at2"/>
<dbReference type="InterPro" id="IPR010982">
    <property type="entry name" value="Lambda_DNA-bd_dom_sf"/>
</dbReference>
<organism evidence="2 3">
    <name type="scientific">Oceanobacillus oncorhynchi</name>
    <dbReference type="NCBI Taxonomy" id="545501"/>
    <lineage>
        <taxon>Bacteria</taxon>
        <taxon>Bacillati</taxon>
        <taxon>Bacillota</taxon>
        <taxon>Bacilli</taxon>
        <taxon>Bacillales</taxon>
        <taxon>Bacillaceae</taxon>
        <taxon>Oceanobacillus</taxon>
    </lineage>
</organism>
<dbReference type="AlphaFoldDB" id="A0A0A1MBH0"/>
<feature type="domain" description="HTH cro/C1-type" evidence="1">
    <location>
        <begin position="24"/>
        <end position="78"/>
    </location>
</feature>
<dbReference type="PROSITE" id="PS50943">
    <property type="entry name" value="HTH_CROC1"/>
    <property type="match status" value="1"/>
</dbReference>
<evidence type="ECO:0000259" key="1">
    <source>
        <dbReference type="PROSITE" id="PS50943"/>
    </source>
</evidence>
<dbReference type="GO" id="GO:0003677">
    <property type="term" value="F:DNA binding"/>
    <property type="evidence" value="ECO:0007669"/>
    <property type="project" value="InterPro"/>
</dbReference>
<gene>
    <name evidence="2" type="ORF">BN997_00186</name>
</gene>
<evidence type="ECO:0000313" key="3">
    <source>
        <dbReference type="Proteomes" id="UP000040453"/>
    </source>
</evidence>